<evidence type="ECO:0000259" key="3">
    <source>
        <dbReference type="Pfam" id="PF20791"/>
    </source>
</evidence>
<dbReference type="SUPFAM" id="SSF54637">
    <property type="entry name" value="Thioesterase/thiol ester dehydrase-isomerase"/>
    <property type="match status" value="2"/>
</dbReference>
<evidence type="ECO:0000313" key="5">
    <source>
        <dbReference type="Proteomes" id="UP000515512"/>
    </source>
</evidence>
<reference evidence="4 5" key="1">
    <citation type="submission" date="2020-07" db="EMBL/GenBank/DDBJ databases">
        <authorList>
            <person name="Zhuang K."/>
            <person name="Ran Y."/>
        </authorList>
    </citation>
    <scope>NUCLEOTIDE SEQUENCE [LARGE SCALE GENOMIC DNA]</scope>
    <source>
        <strain evidence="4 5">WCH-YHL-001</strain>
    </source>
</reference>
<gene>
    <name evidence="4" type="ORF">H0264_32650</name>
</gene>
<dbReference type="Pfam" id="PF20791">
    <property type="entry name" value="Acyl-ACP_TE_C"/>
    <property type="match status" value="1"/>
</dbReference>
<feature type="region of interest" description="Disordered" evidence="1">
    <location>
        <begin position="1"/>
        <end position="35"/>
    </location>
</feature>
<dbReference type="AlphaFoldDB" id="A0A7D6ZVT5"/>
<proteinExistence type="predicted"/>
<dbReference type="GO" id="GO:0006633">
    <property type="term" value="P:fatty acid biosynthetic process"/>
    <property type="evidence" value="ECO:0007669"/>
    <property type="project" value="InterPro"/>
</dbReference>
<dbReference type="Gene3D" id="3.10.129.10">
    <property type="entry name" value="Hotdog Thioesterase"/>
    <property type="match status" value="1"/>
</dbReference>
<feature type="domain" description="Acyl-ACP thioesterase-like C-terminal" evidence="3">
    <location>
        <begin position="215"/>
        <end position="277"/>
    </location>
</feature>
<keyword evidence="5" id="KW-1185">Reference proteome</keyword>
<dbReference type="GO" id="GO:0016790">
    <property type="term" value="F:thiolester hydrolase activity"/>
    <property type="evidence" value="ECO:0007669"/>
    <property type="project" value="InterPro"/>
</dbReference>
<protein>
    <submittedName>
        <fullName evidence="4">Acyl-[acyl-carrier-protein] thioesterase</fullName>
    </submittedName>
</protein>
<dbReference type="InterPro" id="IPR049427">
    <property type="entry name" value="Acyl-ACP_TE_C"/>
</dbReference>
<dbReference type="EMBL" id="CP059399">
    <property type="protein sequence ID" value="QLY29909.1"/>
    <property type="molecule type" value="Genomic_DNA"/>
</dbReference>
<evidence type="ECO:0000259" key="2">
    <source>
        <dbReference type="Pfam" id="PF01643"/>
    </source>
</evidence>
<dbReference type="Proteomes" id="UP000515512">
    <property type="component" value="Chromosome"/>
</dbReference>
<dbReference type="InterPro" id="IPR029069">
    <property type="entry name" value="HotDog_dom_sf"/>
</dbReference>
<dbReference type="InterPro" id="IPR002864">
    <property type="entry name" value="Acyl-ACP_thioesterase_NHD"/>
</dbReference>
<evidence type="ECO:0000256" key="1">
    <source>
        <dbReference type="SAM" id="MobiDB-lite"/>
    </source>
</evidence>
<name>A0A7D6ZVT5_9NOCA</name>
<dbReference type="Pfam" id="PF01643">
    <property type="entry name" value="Acyl-ACP_TE"/>
    <property type="match status" value="1"/>
</dbReference>
<feature type="domain" description="Acyl-ACP thioesterase N-terminal hotdog" evidence="2">
    <location>
        <begin position="72"/>
        <end position="190"/>
    </location>
</feature>
<sequence>MCGKRIGGPCPTGTPDGFRARGRRVGDHGPRSASVRRVVGKGSRVSVAGREVGELERIANPLPPCPEGPRPFEASRTVRLGDTDIEENLRLDAIARYAMDLGYDNLGAVPEGDLHPAWIVRRTVIDVLHPIHFSERVHMRRWPSALSNRWCNIRCQFRSEDGGLIETEQFLINIDLEAGRMARMTEPFMDSMRPFTTEHRLRWKAALRESAEPTAQQTPYPLRVTDIDRHGHVNNAVHWAAVAEGMALHAHPATAPYRVILEHAGPIMTGDKVTMRTWPGDDGLRVQLEVDGTARTLARVEPLA</sequence>
<accession>A0A7D6ZVT5</accession>
<dbReference type="KEGG" id="nhu:H0264_32650"/>
<organism evidence="4 5">
    <name type="scientific">Nocardia huaxiensis</name>
    <dbReference type="NCBI Taxonomy" id="2755382"/>
    <lineage>
        <taxon>Bacteria</taxon>
        <taxon>Bacillati</taxon>
        <taxon>Actinomycetota</taxon>
        <taxon>Actinomycetes</taxon>
        <taxon>Mycobacteriales</taxon>
        <taxon>Nocardiaceae</taxon>
        <taxon>Nocardia</taxon>
    </lineage>
</organism>
<evidence type="ECO:0000313" key="4">
    <source>
        <dbReference type="EMBL" id="QLY29909.1"/>
    </source>
</evidence>